<accession>A0ABV0ZSJ4</accession>
<dbReference type="EMBL" id="JAHRIP010071515">
    <property type="protein sequence ID" value="MEQ2309218.1"/>
    <property type="molecule type" value="Genomic_DNA"/>
</dbReference>
<proteinExistence type="predicted"/>
<evidence type="ECO:0000259" key="1">
    <source>
        <dbReference type="Pfam" id="PF17790"/>
    </source>
</evidence>
<dbReference type="Pfam" id="PF17790">
    <property type="entry name" value="MG1"/>
    <property type="match status" value="1"/>
</dbReference>
<evidence type="ECO:0000313" key="3">
    <source>
        <dbReference type="Proteomes" id="UP001469553"/>
    </source>
</evidence>
<sequence length="102" mass="11671">MDIDVCLAFLTCCLKTGICFPPYFNQILFYSQIPADKLIQDRKIKQYVTLQARFPGQLLEKVVLVSFQSGYIFIQTDKPIYTPGSTGESITRTNNLKKQMSH</sequence>
<dbReference type="Proteomes" id="UP001469553">
    <property type="component" value="Unassembled WGS sequence"/>
</dbReference>
<gene>
    <name evidence="2" type="ORF">AMECASPLE_036266</name>
</gene>
<organism evidence="2 3">
    <name type="scientific">Ameca splendens</name>
    <dbReference type="NCBI Taxonomy" id="208324"/>
    <lineage>
        <taxon>Eukaryota</taxon>
        <taxon>Metazoa</taxon>
        <taxon>Chordata</taxon>
        <taxon>Craniata</taxon>
        <taxon>Vertebrata</taxon>
        <taxon>Euteleostomi</taxon>
        <taxon>Actinopterygii</taxon>
        <taxon>Neopterygii</taxon>
        <taxon>Teleostei</taxon>
        <taxon>Neoteleostei</taxon>
        <taxon>Acanthomorphata</taxon>
        <taxon>Ovalentaria</taxon>
        <taxon>Atherinomorphae</taxon>
        <taxon>Cyprinodontiformes</taxon>
        <taxon>Goodeidae</taxon>
        <taxon>Ameca</taxon>
    </lineage>
</organism>
<feature type="domain" description="Complement C3/4/5 macroglobulin" evidence="1">
    <location>
        <begin position="32"/>
        <end position="66"/>
    </location>
</feature>
<reference evidence="2 3" key="1">
    <citation type="submission" date="2021-06" db="EMBL/GenBank/DDBJ databases">
        <authorList>
            <person name="Palmer J.M."/>
        </authorList>
    </citation>
    <scope>NUCLEOTIDE SEQUENCE [LARGE SCALE GENOMIC DNA]</scope>
    <source>
        <strain evidence="2 3">AS_MEX2019</strain>
        <tissue evidence="2">Muscle</tissue>
    </source>
</reference>
<protein>
    <recommendedName>
        <fullName evidence="1">Complement C3/4/5 macroglobulin domain-containing protein</fullName>
    </recommendedName>
</protein>
<keyword evidence="3" id="KW-1185">Reference proteome</keyword>
<name>A0ABV0ZSJ4_9TELE</name>
<evidence type="ECO:0000313" key="2">
    <source>
        <dbReference type="EMBL" id="MEQ2309218.1"/>
    </source>
</evidence>
<dbReference type="Gene3D" id="2.60.40.1930">
    <property type="match status" value="2"/>
</dbReference>
<comment type="caution">
    <text evidence="2">The sequence shown here is derived from an EMBL/GenBank/DDBJ whole genome shotgun (WGS) entry which is preliminary data.</text>
</comment>
<dbReference type="InterPro" id="IPR041425">
    <property type="entry name" value="C3/4/5_MG1"/>
</dbReference>